<comment type="similarity">
    <text evidence="1">Belongs to the ATP-dependent AMP-binding enzyme family.</text>
</comment>
<dbReference type="EMBL" id="BANT01000043">
    <property type="protein sequence ID" value="GAC58579.1"/>
    <property type="molecule type" value="Genomic_DNA"/>
</dbReference>
<dbReference type="CDD" id="cd17631">
    <property type="entry name" value="FACL_FadD13-like"/>
    <property type="match status" value="1"/>
</dbReference>
<dbReference type="GO" id="GO:0016878">
    <property type="term" value="F:acid-thiol ligase activity"/>
    <property type="evidence" value="ECO:0007669"/>
    <property type="project" value="UniProtKB-ARBA"/>
</dbReference>
<evidence type="ECO:0000313" key="5">
    <source>
        <dbReference type="EMBL" id="GAC58579.1"/>
    </source>
</evidence>
<gene>
    <name evidence="5" type="ORF">GOHSU_43_00230</name>
</gene>
<dbReference type="InterPro" id="IPR020845">
    <property type="entry name" value="AMP-binding_CS"/>
</dbReference>
<dbReference type="InterPro" id="IPR050237">
    <property type="entry name" value="ATP-dep_AMP-bd_enzyme"/>
</dbReference>
<comment type="caution">
    <text evidence="5">The sequence shown here is derived from an EMBL/GenBank/DDBJ whole genome shotgun (WGS) entry which is preliminary data.</text>
</comment>
<feature type="domain" description="AMP-binding enzyme C-terminal" evidence="4">
    <location>
        <begin position="429"/>
        <end position="505"/>
    </location>
</feature>
<dbReference type="Gene3D" id="3.30.300.30">
    <property type="match status" value="1"/>
</dbReference>
<protein>
    <submittedName>
        <fullName evidence="5">Putative fatty-acid--CoA ligase</fullName>
    </submittedName>
</protein>
<dbReference type="FunFam" id="3.30.300.30:FF:000008">
    <property type="entry name" value="2,3-dihydroxybenzoate-AMP ligase"/>
    <property type="match status" value="1"/>
</dbReference>
<dbReference type="RefSeq" id="WP_005943004.1">
    <property type="nucleotide sequence ID" value="NZ_ATVK01000022.1"/>
</dbReference>
<dbReference type="NCBIfam" id="NF004837">
    <property type="entry name" value="PRK06187.1"/>
    <property type="match status" value="1"/>
</dbReference>
<dbReference type="InterPro" id="IPR000873">
    <property type="entry name" value="AMP-dep_synth/lig_dom"/>
</dbReference>
<evidence type="ECO:0000259" key="4">
    <source>
        <dbReference type="Pfam" id="PF13193"/>
    </source>
</evidence>
<organism evidence="5 6">
    <name type="scientific">Gordonia hirsuta DSM 44140 = NBRC 16056</name>
    <dbReference type="NCBI Taxonomy" id="1121927"/>
    <lineage>
        <taxon>Bacteria</taxon>
        <taxon>Bacillati</taxon>
        <taxon>Actinomycetota</taxon>
        <taxon>Actinomycetes</taxon>
        <taxon>Mycobacteriales</taxon>
        <taxon>Gordoniaceae</taxon>
        <taxon>Gordonia</taxon>
    </lineage>
</organism>
<dbReference type="SUPFAM" id="SSF56801">
    <property type="entry name" value="Acetyl-CoA synthetase-like"/>
    <property type="match status" value="1"/>
</dbReference>
<dbReference type="PANTHER" id="PTHR43767:SF1">
    <property type="entry name" value="NONRIBOSOMAL PEPTIDE SYNTHASE PES1 (EUROFUNG)-RELATED"/>
    <property type="match status" value="1"/>
</dbReference>
<dbReference type="InterPro" id="IPR045851">
    <property type="entry name" value="AMP-bd_C_sf"/>
</dbReference>
<dbReference type="PANTHER" id="PTHR43767">
    <property type="entry name" value="LONG-CHAIN-FATTY-ACID--COA LIGASE"/>
    <property type="match status" value="1"/>
</dbReference>
<proteinExistence type="inferred from homology"/>
<dbReference type="InterPro" id="IPR025110">
    <property type="entry name" value="AMP-bd_C"/>
</dbReference>
<dbReference type="Gene3D" id="3.40.50.12780">
    <property type="entry name" value="N-terminal domain of ligase-like"/>
    <property type="match status" value="1"/>
</dbReference>
<sequence>MTANISAALDRAVALFGDETAMVDGDHRWTYRDLDARVRSFDAALGEAGLIAGDVVGVLALNSRAHLVAWLGVPRSGRVLNEINTRLSETEIAYIIDDSATRLLLVDDAFLETGRALRTRCPSLDTLIYCGGGTAPEDCLDFEVFTTSGRSPQPVIVGGDDVAGIFYTGGTTGRPKGVLLSHDNLIANAKHALICLRYTHHDTYLHAGPMFHLADGASTVALTWVGGTHVIIGGFDRELWLETVEREGVTRAMLVPTMLTMLLSEPLGDRDLSTLQSVLYGASPMPTALLRTAIQTLGCDFCQVYGMTEAAPIVTFLTHEDHRDGIAATSPEAQARLRSAGRPIVGVDVVIRDPQGSPLPTGDVGEITVRGMNVMQGYLNKPDETADVLIDGWFHTGDMGYLDGSGYLYVVDRLKDMIITGGENVYSTEVENALYRHPDVIEVAVFGTPDPRWGEAVTAAVVLRRDGDELVEELRDHCRDLIAGYKVPRVIHIVDEALPKSGAGKILKRNLRDRYSPAGQLR</sequence>
<evidence type="ECO:0000256" key="1">
    <source>
        <dbReference type="ARBA" id="ARBA00006432"/>
    </source>
</evidence>
<dbReference type="Pfam" id="PF00501">
    <property type="entry name" value="AMP-binding"/>
    <property type="match status" value="1"/>
</dbReference>
<feature type="domain" description="AMP-dependent synthetase/ligase" evidence="3">
    <location>
        <begin position="10"/>
        <end position="379"/>
    </location>
</feature>
<evidence type="ECO:0000256" key="2">
    <source>
        <dbReference type="ARBA" id="ARBA00022598"/>
    </source>
</evidence>
<dbReference type="Proteomes" id="UP000053405">
    <property type="component" value="Unassembled WGS sequence"/>
</dbReference>
<evidence type="ECO:0000313" key="6">
    <source>
        <dbReference type="Proteomes" id="UP000053405"/>
    </source>
</evidence>
<dbReference type="AlphaFoldDB" id="L7LCF4"/>
<keyword evidence="6" id="KW-1185">Reference proteome</keyword>
<name>L7LCF4_9ACTN</name>
<evidence type="ECO:0000259" key="3">
    <source>
        <dbReference type="Pfam" id="PF00501"/>
    </source>
</evidence>
<dbReference type="STRING" id="1121927.GOHSU_43_00230"/>
<reference evidence="5 6" key="1">
    <citation type="submission" date="2012-12" db="EMBL/GenBank/DDBJ databases">
        <title>Whole genome shotgun sequence of Gordonia hirsuta NBRC 16056.</title>
        <authorList>
            <person name="Isaki-Nakamura S."/>
            <person name="Hosoyama A."/>
            <person name="Tsuchikane K."/>
            <person name="Katsumata H."/>
            <person name="Baba S."/>
            <person name="Yamazaki S."/>
            <person name="Fujita N."/>
        </authorList>
    </citation>
    <scope>NUCLEOTIDE SEQUENCE [LARGE SCALE GENOMIC DNA]</scope>
    <source>
        <strain evidence="5 6">NBRC 16056</strain>
    </source>
</reference>
<dbReference type="eggNOG" id="COG0318">
    <property type="taxonomic scope" value="Bacteria"/>
</dbReference>
<dbReference type="PROSITE" id="PS00455">
    <property type="entry name" value="AMP_BINDING"/>
    <property type="match status" value="1"/>
</dbReference>
<dbReference type="InterPro" id="IPR042099">
    <property type="entry name" value="ANL_N_sf"/>
</dbReference>
<keyword evidence="2 5" id="KW-0436">Ligase</keyword>
<accession>L7LCF4</accession>
<dbReference type="Pfam" id="PF13193">
    <property type="entry name" value="AMP-binding_C"/>
    <property type="match status" value="1"/>
</dbReference>